<dbReference type="RefSeq" id="XP_059601837.1">
    <property type="nucleotide sequence ID" value="XM_059750774.1"/>
</dbReference>
<dbReference type="AlphaFoldDB" id="A0AAJ8DZV7"/>
<name>A0AAJ8DZV7_ASPNG</name>
<organism evidence="1">
    <name type="scientific">Aspergillus niger</name>
    <dbReference type="NCBI Taxonomy" id="5061"/>
    <lineage>
        <taxon>Eukaryota</taxon>
        <taxon>Fungi</taxon>
        <taxon>Dikarya</taxon>
        <taxon>Ascomycota</taxon>
        <taxon>Pezizomycotina</taxon>
        <taxon>Eurotiomycetes</taxon>
        <taxon>Eurotiomycetidae</taxon>
        <taxon>Eurotiales</taxon>
        <taxon>Aspergillaceae</taxon>
        <taxon>Aspergillus</taxon>
        <taxon>Aspergillus subgen. Circumdati</taxon>
    </lineage>
</organism>
<dbReference type="VEuPathDB" id="FungiDB:An12g03090"/>
<reference evidence="1" key="2">
    <citation type="submission" date="2025-08" db="UniProtKB">
        <authorList>
            <consortium name="RefSeq"/>
        </authorList>
    </citation>
    <scope>IDENTIFICATION</scope>
</reference>
<reference evidence="1" key="1">
    <citation type="submission" date="2025-02" db="EMBL/GenBank/DDBJ databases">
        <authorList>
            <consortium name="NCBI Genome Project"/>
        </authorList>
    </citation>
    <scope>NUCLEOTIDE SEQUENCE</scope>
</reference>
<sequence length="199" mass="22736">MTFHRFHVELSAEVSQPSSVVTVGPSPKTLAPWNKKIHRRWIFLTYTECPLEHEVDFVEGLRAMLKQNSLASDRFYGCCQEYTQKGIVYHVLLHLGKQVNWKASHARRVLLVSNSPHESINILTPRPGQVGNFIESHVKYCEKVANDNCFGKRPSISAAQEARRRRKWVECGQQPTNAAKRAKIVDLESALDYEHPGEE</sequence>
<gene>
    <name evidence="1" type="ORF">An12g03090</name>
</gene>
<evidence type="ECO:0000313" key="1">
    <source>
        <dbReference type="RefSeq" id="XP_059601837.1"/>
    </source>
</evidence>
<dbReference type="Gene3D" id="3.40.1310.20">
    <property type="match status" value="1"/>
</dbReference>
<protein>
    <submittedName>
        <fullName evidence="1">Uncharacterized protein</fullName>
    </submittedName>
</protein>
<dbReference type="KEGG" id="ang:An12g03090"/>
<proteinExistence type="predicted"/>
<dbReference type="GeneID" id="84592513"/>
<accession>A0AAJ8DZV7</accession>